<dbReference type="Gene3D" id="3.40.50.12700">
    <property type="match status" value="1"/>
</dbReference>
<keyword evidence="5" id="KW-1185">Reference proteome</keyword>
<dbReference type="Gene3D" id="3.40.50.12690">
    <property type="match status" value="1"/>
</dbReference>
<feature type="compositionally biased region" description="Polar residues" evidence="2">
    <location>
        <begin position="90"/>
        <end position="102"/>
    </location>
</feature>
<dbReference type="SUPFAM" id="SSF52266">
    <property type="entry name" value="SGNH hydrolase"/>
    <property type="match status" value="1"/>
</dbReference>
<dbReference type="InterPro" id="IPR001878">
    <property type="entry name" value="Znf_CCHC"/>
</dbReference>
<gene>
    <name evidence="4" type="ORF">OFUS_LOCUS9234</name>
</gene>
<keyword evidence="1" id="KW-0863">Zinc-finger</keyword>
<feature type="compositionally biased region" description="Polar residues" evidence="2">
    <location>
        <begin position="423"/>
        <end position="438"/>
    </location>
</feature>
<dbReference type="SMART" id="SM00343">
    <property type="entry name" value="ZnF_C2HC"/>
    <property type="match status" value="2"/>
</dbReference>
<feature type="compositionally biased region" description="Polar residues" evidence="2">
    <location>
        <begin position="60"/>
        <end position="82"/>
    </location>
</feature>
<feature type="compositionally biased region" description="Polar residues" evidence="2">
    <location>
        <begin position="451"/>
        <end position="463"/>
    </location>
</feature>
<evidence type="ECO:0000259" key="3">
    <source>
        <dbReference type="PROSITE" id="PS50158"/>
    </source>
</evidence>
<dbReference type="Proteomes" id="UP000749559">
    <property type="component" value="Unassembled WGS sequence"/>
</dbReference>
<dbReference type="GO" id="GO:0008270">
    <property type="term" value="F:zinc ion binding"/>
    <property type="evidence" value="ECO:0007669"/>
    <property type="project" value="UniProtKB-KW"/>
</dbReference>
<dbReference type="OrthoDB" id="6110336at2759"/>
<dbReference type="Gene3D" id="4.10.60.10">
    <property type="entry name" value="Zinc finger, CCHC-type"/>
    <property type="match status" value="1"/>
</dbReference>
<comment type="caution">
    <text evidence="4">The sequence shown here is derived from an EMBL/GenBank/DDBJ whole genome shotgun (WGS) entry which is preliminary data.</text>
</comment>
<keyword evidence="1" id="KW-0862">Zinc</keyword>
<dbReference type="GO" id="GO:0003676">
    <property type="term" value="F:nucleic acid binding"/>
    <property type="evidence" value="ECO:0007669"/>
    <property type="project" value="InterPro"/>
</dbReference>
<accession>A0A8S4NR59</accession>
<name>A0A8S4NR59_OWEFU</name>
<feature type="domain" description="CCHC-type" evidence="3">
    <location>
        <begin position="469"/>
        <end position="482"/>
    </location>
</feature>
<feature type="compositionally biased region" description="Polar residues" evidence="2">
    <location>
        <begin position="36"/>
        <end position="47"/>
    </location>
</feature>
<dbReference type="PROSITE" id="PS50158">
    <property type="entry name" value="ZF_CCHC"/>
    <property type="match status" value="1"/>
</dbReference>
<sequence length="512" mass="56673">MATNLSRSQNNLMNDVSTADVNLLEGPSQDAHDDSFNTISSNHSTPTRPDGPETLHGPGSQPTPIMSPSPGSDNDLNTSTTDPKVLLQLPTKNASNTPVNTVRRSKRTMNRTTPKALKIPQSHAKPKHRGRLPKPKATNDYSPPKRRKTNDTTKQYDTLISMVAGMKGSIENLNSTVTDLKENLTSIQFDLSAMQKTNVDLVSQLAAKTAECRVLDNECIKLRKTIDNHKSSLHENEHNKTLVIGSSIIRDFDESKMNNTDTVCISGGKITDVNEHLSKLGQANNKNQYKRIVIQIASNDCAKKDSTPEPITKEYKLLATCAKSVCDEVCISSICPRTDNEHAQQVLEAVNAELQVICEGDNKMTFINNDKTFRLQDGTINEGFLDNKGLHLSKAGTNSLARNMQLDTKSKDVTKPWPRFPRHTTSQNPPEANEWQTVNRRRHPKNPSPPSLNDNTPSSNRRNVNKPSCFKCGESSHLASTCWHPNSVRCHGCNQLGHKLSKCPTNSQPNNH</sequence>
<evidence type="ECO:0000313" key="4">
    <source>
        <dbReference type="EMBL" id="CAH1782825.1"/>
    </source>
</evidence>
<dbReference type="AlphaFoldDB" id="A0A8S4NR59"/>
<feature type="region of interest" description="Disordered" evidence="2">
    <location>
        <begin position="401"/>
        <end position="463"/>
    </location>
</feature>
<protein>
    <recommendedName>
        <fullName evidence="3">CCHC-type domain-containing protein</fullName>
    </recommendedName>
</protein>
<reference evidence="4" key="1">
    <citation type="submission" date="2022-03" db="EMBL/GenBank/DDBJ databases">
        <authorList>
            <person name="Martin C."/>
        </authorList>
    </citation>
    <scope>NUCLEOTIDE SEQUENCE</scope>
</reference>
<dbReference type="SUPFAM" id="SSF57756">
    <property type="entry name" value="Retrovirus zinc finger-like domains"/>
    <property type="match status" value="1"/>
</dbReference>
<proteinExistence type="predicted"/>
<evidence type="ECO:0000256" key="2">
    <source>
        <dbReference type="SAM" id="MobiDB-lite"/>
    </source>
</evidence>
<organism evidence="4 5">
    <name type="scientific">Owenia fusiformis</name>
    <name type="common">Polychaete worm</name>
    <dbReference type="NCBI Taxonomy" id="6347"/>
    <lineage>
        <taxon>Eukaryota</taxon>
        <taxon>Metazoa</taxon>
        <taxon>Spiralia</taxon>
        <taxon>Lophotrochozoa</taxon>
        <taxon>Annelida</taxon>
        <taxon>Polychaeta</taxon>
        <taxon>Sedentaria</taxon>
        <taxon>Canalipalpata</taxon>
        <taxon>Sabellida</taxon>
        <taxon>Oweniida</taxon>
        <taxon>Oweniidae</taxon>
        <taxon>Owenia</taxon>
    </lineage>
</organism>
<dbReference type="EMBL" id="CAIIXF020000005">
    <property type="protein sequence ID" value="CAH1782825.1"/>
    <property type="molecule type" value="Genomic_DNA"/>
</dbReference>
<feature type="compositionally biased region" description="Basic residues" evidence="2">
    <location>
        <begin position="124"/>
        <end position="134"/>
    </location>
</feature>
<feature type="region of interest" description="Disordered" evidence="2">
    <location>
        <begin position="24"/>
        <end position="151"/>
    </location>
</feature>
<evidence type="ECO:0000313" key="5">
    <source>
        <dbReference type="Proteomes" id="UP000749559"/>
    </source>
</evidence>
<keyword evidence="1" id="KW-0479">Metal-binding</keyword>
<evidence type="ECO:0000256" key="1">
    <source>
        <dbReference type="PROSITE-ProRule" id="PRU00047"/>
    </source>
</evidence>
<dbReference type="InterPro" id="IPR036875">
    <property type="entry name" value="Znf_CCHC_sf"/>
</dbReference>